<keyword evidence="4" id="KW-1185">Reference proteome</keyword>
<sequence length="235" mass="25784">MLWSAFILGLVGSLHCVGMCGPIAFMLPVSHHQPLKKGVQISLYHLGRILAYAIIGLVFGLVGQGFMAFGYQQHISIAVGILMIILVLIPQSYIKPLGVFRPFFRFINGIKSELGKALHKKSYDTFFSLGFLNGFLPCGLVYMAVVGAFATQGFSGSIMYMVLFGLGTVPMMTTVVYAQSFIKKHFKFNYKKLIPVAVIIVGLLFILRGMGLGIKYISPKLSPPTEQVEAAIQCH</sequence>
<dbReference type="OrthoDB" id="594443at2"/>
<evidence type="ECO:0000313" key="3">
    <source>
        <dbReference type="EMBL" id="TKS56513.1"/>
    </source>
</evidence>
<feature type="transmembrane region" description="Helical" evidence="1">
    <location>
        <begin position="49"/>
        <end position="69"/>
    </location>
</feature>
<feature type="transmembrane region" description="Helical" evidence="1">
    <location>
        <begin position="6"/>
        <end position="29"/>
    </location>
</feature>
<feature type="transmembrane region" description="Helical" evidence="1">
    <location>
        <begin position="75"/>
        <end position="94"/>
    </location>
</feature>
<comment type="caution">
    <text evidence="3">The sequence shown here is derived from an EMBL/GenBank/DDBJ whole genome shotgun (WGS) entry which is preliminary data.</text>
</comment>
<dbReference type="RefSeq" id="WP_138931615.1">
    <property type="nucleotide sequence ID" value="NZ_SWMU01000002.1"/>
</dbReference>
<evidence type="ECO:0000259" key="2">
    <source>
        <dbReference type="Pfam" id="PF13386"/>
    </source>
</evidence>
<gene>
    <name evidence="3" type="ORF">FCN74_05605</name>
</gene>
<organism evidence="3 4">
    <name type="scientific">Mesohalobacter halotolerans</name>
    <dbReference type="NCBI Taxonomy" id="1883405"/>
    <lineage>
        <taxon>Bacteria</taxon>
        <taxon>Pseudomonadati</taxon>
        <taxon>Bacteroidota</taxon>
        <taxon>Flavobacteriia</taxon>
        <taxon>Flavobacteriales</taxon>
        <taxon>Flavobacteriaceae</taxon>
        <taxon>Mesohalobacter</taxon>
    </lineage>
</organism>
<feature type="transmembrane region" description="Helical" evidence="1">
    <location>
        <begin position="193"/>
        <end position="214"/>
    </location>
</feature>
<feature type="transmembrane region" description="Helical" evidence="1">
    <location>
        <begin position="157"/>
        <end position="181"/>
    </location>
</feature>
<dbReference type="PANTHER" id="PTHR42208:SF1">
    <property type="entry name" value="HEAVY METAL TRANSPORTER"/>
    <property type="match status" value="1"/>
</dbReference>
<feature type="domain" description="Urease accessory protein UreH-like transmembrane" evidence="2">
    <location>
        <begin position="5"/>
        <end position="203"/>
    </location>
</feature>
<name>A0A4U5TR11_9FLAO</name>
<keyword evidence="1" id="KW-1133">Transmembrane helix</keyword>
<reference evidence="3 4" key="1">
    <citation type="submission" date="2019-04" db="EMBL/GenBank/DDBJ databases">
        <title>Psychroflexus halotolerans sp. nov., isolated from a marine solar saltern.</title>
        <authorList>
            <person name="Feng X."/>
        </authorList>
    </citation>
    <scope>NUCLEOTIDE SEQUENCE [LARGE SCALE GENOMIC DNA]</scope>
    <source>
        <strain evidence="3 4">WDS2C27</strain>
    </source>
</reference>
<keyword evidence="1" id="KW-0812">Transmembrane</keyword>
<feature type="transmembrane region" description="Helical" evidence="1">
    <location>
        <begin position="126"/>
        <end position="151"/>
    </location>
</feature>
<dbReference type="EMBL" id="SWMU01000002">
    <property type="protein sequence ID" value="TKS56513.1"/>
    <property type="molecule type" value="Genomic_DNA"/>
</dbReference>
<evidence type="ECO:0000256" key="1">
    <source>
        <dbReference type="SAM" id="Phobius"/>
    </source>
</evidence>
<keyword evidence="1" id="KW-0472">Membrane</keyword>
<proteinExistence type="predicted"/>
<evidence type="ECO:0000313" key="4">
    <source>
        <dbReference type="Proteomes" id="UP000306552"/>
    </source>
</evidence>
<accession>A0A4U5TR11</accession>
<dbReference type="AlphaFoldDB" id="A0A4U5TR11"/>
<dbReference type="InterPro" id="IPR039447">
    <property type="entry name" value="UreH-like_TM_dom"/>
</dbReference>
<dbReference type="PANTHER" id="PTHR42208">
    <property type="entry name" value="HEAVY METAL TRANSPORTER-RELATED"/>
    <property type="match status" value="1"/>
</dbReference>
<dbReference type="Pfam" id="PF13386">
    <property type="entry name" value="DsbD_2"/>
    <property type="match status" value="1"/>
</dbReference>
<protein>
    <submittedName>
        <fullName evidence="3">Sulfite exporter TauE/SafE family protein</fullName>
    </submittedName>
</protein>
<dbReference type="Proteomes" id="UP000306552">
    <property type="component" value="Unassembled WGS sequence"/>
</dbReference>